<dbReference type="PROSITE" id="PS50108">
    <property type="entry name" value="CRIB"/>
    <property type="match status" value="1"/>
</dbReference>
<keyword evidence="7" id="KW-0418">Kinase</keyword>
<accession>A0A179IF34</accession>
<dbReference type="InterPro" id="IPR001849">
    <property type="entry name" value="PH_domain"/>
</dbReference>
<dbReference type="CDD" id="cd06614">
    <property type="entry name" value="STKc_PAK"/>
    <property type="match status" value="1"/>
</dbReference>
<feature type="domain" description="Protein kinase" evidence="13">
    <location>
        <begin position="400"/>
        <end position="680"/>
    </location>
</feature>
<dbReference type="InterPro" id="IPR051931">
    <property type="entry name" value="PAK3-like"/>
</dbReference>
<feature type="domain" description="PH" evidence="12">
    <location>
        <begin position="59"/>
        <end position="166"/>
    </location>
</feature>
<dbReference type="EMBL" id="LUKN01001781">
    <property type="protein sequence ID" value="OAR00241.1"/>
    <property type="molecule type" value="Genomic_DNA"/>
</dbReference>
<dbReference type="InterPro" id="IPR011009">
    <property type="entry name" value="Kinase-like_dom_sf"/>
</dbReference>
<comment type="catalytic activity">
    <reaction evidence="10">
        <text>L-seryl-[protein] + ATP = O-phospho-L-seryl-[protein] + ADP + H(+)</text>
        <dbReference type="Rhea" id="RHEA:17989"/>
        <dbReference type="Rhea" id="RHEA-COMP:9863"/>
        <dbReference type="Rhea" id="RHEA-COMP:11604"/>
        <dbReference type="ChEBI" id="CHEBI:15378"/>
        <dbReference type="ChEBI" id="CHEBI:29999"/>
        <dbReference type="ChEBI" id="CHEBI:30616"/>
        <dbReference type="ChEBI" id="CHEBI:83421"/>
        <dbReference type="ChEBI" id="CHEBI:456216"/>
        <dbReference type="EC" id="2.7.11.1"/>
    </reaction>
</comment>
<keyword evidence="3" id="KW-0589">Pheromone response</keyword>
<dbReference type="InterPro" id="IPR000719">
    <property type="entry name" value="Prot_kinase_dom"/>
</dbReference>
<dbReference type="OMA" id="TNFFHEV"/>
<dbReference type="GO" id="GO:0019236">
    <property type="term" value="P:response to pheromone"/>
    <property type="evidence" value="ECO:0007669"/>
    <property type="project" value="UniProtKB-KW"/>
</dbReference>
<dbReference type="SMART" id="SM00220">
    <property type="entry name" value="S_TKc"/>
    <property type="match status" value="1"/>
</dbReference>
<dbReference type="FunFam" id="3.90.810.10:FF:000005">
    <property type="entry name" value="Non-specific serine/threonine protein kinase"/>
    <property type="match status" value="1"/>
</dbReference>
<dbReference type="PANTHER" id="PTHR45832">
    <property type="entry name" value="SERINE/THREONINE-PROTEIN KINASE SAMKA-RELATED-RELATED"/>
    <property type="match status" value="1"/>
</dbReference>
<organism evidence="15 16">
    <name type="scientific">Cordyceps confragosa</name>
    <name type="common">Lecanicillium lecanii</name>
    <dbReference type="NCBI Taxonomy" id="2714763"/>
    <lineage>
        <taxon>Eukaryota</taxon>
        <taxon>Fungi</taxon>
        <taxon>Dikarya</taxon>
        <taxon>Ascomycota</taxon>
        <taxon>Pezizomycotina</taxon>
        <taxon>Sordariomycetes</taxon>
        <taxon>Hypocreomycetidae</taxon>
        <taxon>Hypocreales</taxon>
        <taxon>Cordycipitaceae</taxon>
        <taxon>Akanthomyces</taxon>
    </lineage>
</organism>
<proteinExistence type="inferred from homology"/>
<dbReference type="InterPro" id="IPR011993">
    <property type="entry name" value="PH-like_dom_sf"/>
</dbReference>
<feature type="region of interest" description="Disordered" evidence="11">
    <location>
        <begin position="270"/>
        <end position="306"/>
    </location>
</feature>
<evidence type="ECO:0000256" key="2">
    <source>
        <dbReference type="ARBA" id="ARBA00012513"/>
    </source>
</evidence>
<evidence type="ECO:0000259" key="12">
    <source>
        <dbReference type="PROSITE" id="PS50003"/>
    </source>
</evidence>
<dbReference type="PANTHER" id="PTHR45832:SF22">
    <property type="entry name" value="SERINE_THREONINE-PROTEIN KINASE SAMKA-RELATED"/>
    <property type="match status" value="1"/>
</dbReference>
<keyword evidence="5" id="KW-0808">Transferase</keyword>
<dbReference type="GO" id="GO:0004674">
    <property type="term" value="F:protein serine/threonine kinase activity"/>
    <property type="evidence" value="ECO:0007669"/>
    <property type="project" value="UniProtKB-KW"/>
</dbReference>
<feature type="domain" description="CRIB" evidence="14">
    <location>
        <begin position="171"/>
        <end position="184"/>
    </location>
</feature>
<evidence type="ECO:0000256" key="5">
    <source>
        <dbReference type="ARBA" id="ARBA00022679"/>
    </source>
</evidence>
<dbReference type="SUPFAM" id="SSF50729">
    <property type="entry name" value="PH domain-like"/>
    <property type="match status" value="1"/>
</dbReference>
<evidence type="ECO:0000259" key="13">
    <source>
        <dbReference type="PROSITE" id="PS50011"/>
    </source>
</evidence>
<comment type="similarity">
    <text evidence="1">Belongs to the protein kinase superfamily. STE Ser/Thr protein kinase family. STE20 subfamily.</text>
</comment>
<keyword evidence="4" id="KW-0723">Serine/threonine-protein kinase</keyword>
<dbReference type="Gene3D" id="3.30.200.20">
    <property type="entry name" value="Phosphorylase Kinase, domain 1"/>
    <property type="match status" value="1"/>
</dbReference>
<evidence type="ECO:0000256" key="3">
    <source>
        <dbReference type="ARBA" id="ARBA00022507"/>
    </source>
</evidence>
<dbReference type="PROSITE" id="PS00108">
    <property type="entry name" value="PROTEIN_KINASE_ST"/>
    <property type="match status" value="1"/>
</dbReference>
<evidence type="ECO:0000256" key="11">
    <source>
        <dbReference type="SAM" id="MobiDB-lite"/>
    </source>
</evidence>
<dbReference type="SMART" id="SM00285">
    <property type="entry name" value="PBD"/>
    <property type="match status" value="1"/>
</dbReference>
<dbReference type="OrthoDB" id="248923at2759"/>
<keyword evidence="6" id="KW-0547">Nucleotide-binding</keyword>
<dbReference type="GO" id="GO:0106310">
    <property type="term" value="F:protein serine kinase activity"/>
    <property type="evidence" value="ECO:0007669"/>
    <property type="project" value="RHEA"/>
</dbReference>
<dbReference type="Proteomes" id="UP000243081">
    <property type="component" value="Unassembled WGS sequence"/>
</dbReference>
<dbReference type="Gene3D" id="2.30.29.30">
    <property type="entry name" value="Pleckstrin-homology domain (PH domain)/Phosphotyrosine-binding domain (PTB)"/>
    <property type="match status" value="1"/>
</dbReference>
<evidence type="ECO:0000313" key="16">
    <source>
        <dbReference type="Proteomes" id="UP000243081"/>
    </source>
</evidence>
<evidence type="ECO:0000256" key="1">
    <source>
        <dbReference type="ARBA" id="ARBA00008874"/>
    </source>
</evidence>
<gene>
    <name evidence="15" type="ORF">LLEC1_05983</name>
</gene>
<evidence type="ECO:0000256" key="8">
    <source>
        <dbReference type="ARBA" id="ARBA00022840"/>
    </source>
</evidence>
<keyword evidence="16" id="KW-1185">Reference proteome</keyword>
<dbReference type="PROSITE" id="PS50011">
    <property type="entry name" value="PROTEIN_KINASE_DOM"/>
    <property type="match status" value="1"/>
</dbReference>
<protein>
    <recommendedName>
        <fullName evidence="2">non-specific serine/threonine protein kinase</fullName>
        <ecNumber evidence="2">2.7.11.1</ecNumber>
    </recommendedName>
</protein>
<dbReference type="Pfam" id="PF00786">
    <property type="entry name" value="PBD"/>
    <property type="match status" value="1"/>
</dbReference>
<dbReference type="Gene3D" id="3.90.810.10">
    <property type="entry name" value="CRIB domain"/>
    <property type="match status" value="1"/>
</dbReference>
<dbReference type="EC" id="2.7.11.1" evidence="2"/>
<dbReference type="Pfam" id="PF00069">
    <property type="entry name" value="Pkinase"/>
    <property type="match status" value="1"/>
</dbReference>
<keyword evidence="8" id="KW-0067">ATP-binding</keyword>
<dbReference type="InterPro" id="IPR008271">
    <property type="entry name" value="Ser/Thr_kinase_AS"/>
</dbReference>
<evidence type="ECO:0000256" key="7">
    <source>
        <dbReference type="ARBA" id="ARBA00022777"/>
    </source>
</evidence>
<dbReference type="Gene3D" id="1.10.510.10">
    <property type="entry name" value="Transferase(Phosphotransferase) domain 1"/>
    <property type="match status" value="1"/>
</dbReference>
<evidence type="ECO:0000259" key="14">
    <source>
        <dbReference type="PROSITE" id="PS50108"/>
    </source>
</evidence>
<dbReference type="InterPro" id="IPR033923">
    <property type="entry name" value="PAK_BD"/>
</dbReference>
<dbReference type="InterPro" id="IPR000095">
    <property type="entry name" value="CRIB_dom"/>
</dbReference>
<evidence type="ECO:0000256" key="4">
    <source>
        <dbReference type="ARBA" id="ARBA00022527"/>
    </source>
</evidence>
<dbReference type="PROSITE" id="PS50003">
    <property type="entry name" value="PH_DOMAIN"/>
    <property type="match status" value="1"/>
</dbReference>
<evidence type="ECO:0000313" key="15">
    <source>
        <dbReference type="EMBL" id="OAR00241.1"/>
    </source>
</evidence>
<dbReference type="SMART" id="SM00233">
    <property type="entry name" value="PH"/>
    <property type="match status" value="1"/>
</dbReference>
<dbReference type="SUPFAM" id="SSF56112">
    <property type="entry name" value="Protein kinase-like (PK-like)"/>
    <property type="match status" value="1"/>
</dbReference>
<evidence type="ECO:0000256" key="9">
    <source>
        <dbReference type="ARBA" id="ARBA00047899"/>
    </source>
</evidence>
<dbReference type="InterPro" id="IPR036936">
    <property type="entry name" value="CRIB_dom_sf"/>
</dbReference>
<name>A0A179IF34_CORDF</name>
<comment type="catalytic activity">
    <reaction evidence="9">
        <text>L-threonyl-[protein] + ATP = O-phospho-L-threonyl-[protein] + ADP + H(+)</text>
        <dbReference type="Rhea" id="RHEA:46608"/>
        <dbReference type="Rhea" id="RHEA-COMP:11060"/>
        <dbReference type="Rhea" id="RHEA-COMP:11605"/>
        <dbReference type="ChEBI" id="CHEBI:15378"/>
        <dbReference type="ChEBI" id="CHEBI:30013"/>
        <dbReference type="ChEBI" id="CHEBI:30616"/>
        <dbReference type="ChEBI" id="CHEBI:61977"/>
        <dbReference type="ChEBI" id="CHEBI:456216"/>
        <dbReference type="EC" id="2.7.11.1"/>
    </reaction>
</comment>
<dbReference type="AlphaFoldDB" id="A0A179IF34"/>
<sequence length="701" mass="78256">MPQAATGHARHPIIGYPTTAANTAIAPLQNTVTTTYTGTTVPLSVARRQQNNVVERDPRPRREGWVTIREGGFMQAWKQRFMILRNEWVDFAKAEDGKTIYTLFLNEIVAIGRAETGIPTIEISRKIEGSSTSPGEKEGSLKILHIRTKSEKELYTWIDFIHIACPGLGGVSNPTNFFHEVHVGFDAATEQFVGLPQEWVQLLSASAITKEDYARNPQAVIEAVDFYSDLQKQSEYPAEFFALTPTKISRIEEDLPASDSTSALQNVLVERPAERTQVSEKPPYKPQRQPDIVPHRPPPQAPRLGPKLPVVPVWRYEENEPLSVIDRAEAEGQLASLKQASKVPKVPETKAETQSVPDTVMPLDIPSRRRQALRHVTSSEAELIAKLQPLISDSDPNLSYQKHKKVGQGASGSVYVATIRSTAVGIAQQLVQEKGPKTRVAIKEMNLARQARKEALLDEISIMKEGQHKNVINFLDAFLVNDNRMLWVVMDYMDGGALIDVIDNNPTINERHIATLCRETCLGLQHLHSQQIVHRDIKSDNVLIDSRGNVKINEDPKLSTDECTADFGYCAKLTARRSKRHTLVGTTYWMAPEVVKQKRYGYKVDVWSLGIMAIEMAETEPPYMDVEPMRALYLIATGNTPPLREPQKHSALLKQFLASCLVVDASLRATSTTLLDHEFLRSGGSTSELVELLAFKKQCPS</sequence>
<evidence type="ECO:0000256" key="6">
    <source>
        <dbReference type="ARBA" id="ARBA00022741"/>
    </source>
</evidence>
<reference evidence="15 16" key="1">
    <citation type="submission" date="2016-03" db="EMBL/GenBank/DDBJ databases">
        <title>Fine-scale spatial genetic structure of a fungal parasite of coffee scale insects.</title>
        <authorList>
            <person name="Jackson D."/>
            <person name="Zemenick K.A."/>
            <person name="Malloure B."/>
            <person name="Quandt C.A."/>
            <person name="James T.Y."/>
        </authorList>
    </citation>
    <scope>NUCLEOTIDE SEQUENCE [LARGE SCALE GENOMIC DNA]</scope>
    <source>
        <strain evidence="15 16">UM487</strain>
    </source>
</reference>
<dbReference type="GO" id="GO:0005524">
    <property type="term" value="F:ATP binding"/>
    <property type="evidence" value="ECO:0007669"/>
    <property type="project" value="UniProtKB-KW"/>
</dbReference>
<comment type="caution">
    <text evidence="15">The sequence shown here is derived from an EMBL/GenBank/DDBJ whole genome shotgun (WGS) entry which is preliminary data.</text>
</comment>
<dbReference type="CDD" id="cd01093">
    <property type="entry name" value="CRIB_PAK_like"/>
    <property type="match status" value="1"/>
</dbReference>
<evidence type="ECO:0000256" key="10">
    <source>
        <dbReference type="ARBA" id="ARBA00048679"/>
    </source>
</evidence>